<dbReference type="EMBL" id="JBHTJG010000003">
    <property type="protein sequence ID" value="MFD0946179.1"/>
    <property type="molecule type" value="Genomic_DNA"/>
</dbReference>
<accession>A0ABW3HA61</accession>
<sequence length="129" mass="13880">MIRFAVPAALLMALAAPSATSQTPGGAASEALDKALTGLKPGKEQSCIPRFGVNSVKTYDKTMLYMRSKSVVWRNDTSGSCGRRNSDDILIYRSPSSQYCRGDIVETRSRATGTFTGTCTLGAFVPYKK</sequence>
<protein>
    <submittedName>
        <fullName evidence="2">Uncharacterized protein</fullName>
    </submittedName>
</protein>
<name>A0ABW3HA61_9SPHN</name>
<evidence type="ECO:0000256" key="1">
    <source>
        <dbReference type="SAM" id="SignalP"/>
    </source>
</evidence>
<reference evidence="3" key="1">
    <citation type="journal article" date="2019" name="Int. J. Syst. Evol. Microbiol.">
        <title>The Global Catalogue of Microorganisms (GCM) 10K type strain sequencing project: providing services to taxonomists for standard genome sequencing and annotation.</title>
        <authorList>
            <consortium name="The Broad Institute Genomics Platform"/>
            <consortium name="The Broad Institute Genome Sequencing Center for Infectious Disease"/>
            <person name="Wu L."/>
            <person name="Ma J."/>
        </authorList>
    </citation>
    <scope>NUCLEOTIDE SEQUENCE [LARGE SCALE GENOMIC DNA]</scope>
    <source>
        <strain evidence="3">CCUG 62982</strain>
    </source>
</reference>
<feature type="chain" id="PRO_5047462248" evidence="1">
    <location>
        <begin position="22"/>
        <end position="129"/>
    </location>
</feature>
<dbReference type="Proteomes" id="UP001596977">
    <property type="component" value="Unassembled WGS sequence"/>
</dbReference>
<proteinExistence type="predicted"/>
<evidence type="ECO:0000313" key="3">
    <source>
        <dbReference type="Proteomes" id="UP001596977"/>
    </source>
</evidence>
<feature type="signal peptide" evidence="1">
    <location>
        <begin position="1"/>
        <end position="21"/>
    </location>
</feature>
<comment type="caution">
    <text evidence="2">The sequence shown here is derived from an EMBL/GenBank/DDBJ whole genome shotgun (WGS) entry which is preliminary data.</text>
</comment>
<evidence type="ECO:0000313" key="2">
    <source>
        <dbReference type="EMBL" id="MFD0946179.1"/>
    </source>
</evidence>
<gene>
    <name evidence="2" type="ORF">ACFQ1E_07520</name>
</gene>
<dbReference type="RefSeq" id="WP_264943553.1">
    <property type="nucleotide sequence ID" value="NZ_JAPDRA010000003.1"/>
</dbReference>
<organism evidence="2 3">
    <name type="scientific">Sphingomonas canadensis</name>
    <dbReference type="NCBI Taxonomy" id="1219257"/>
    <lineage>
        <taxon>Bacteria</taxon>
        <taxon>Pseudomonadati</taxon>
        <taxon>Pseudomonadota</taxon>
        <taxon>Alphaproteobacteria</taxon>
        <taxon>Sphingomonadales</taxon>
        <taxon>Sphingomonadaceae</taxon>
        <taxon>Sphingomonas</taxon>
    </lineage>
</organism>
<keyword evidence="1" id="KW-0732">Signal</keyword>
<keyword evidence="3" id="KW-1185">Reference proteome</keyword>